<dbReference type="PROSITE" id="PS50067">
    <property type="entry name" value="KINESIN_MOTOR_2"/>
    <property type="match status" value="1"/>
</dbReference>
<dbReference type="InterPro" id="IPR027417">
    <property type="entry name" value="P-loop_NTPase"/>
</dbReference>
<evidence type="ECO:0000256" key="13">
    <source>
        <dbReference type="PROSITE-ProRule" id="PRU00283"/>
    </source>
</evidence>
<dbReference type="Gene3D" id="3.40.850.10">
    <property type="entry name" value="Kinesin motor domain"/>
    <property type="match status" value="1"/>
</dbReference>
<keyword evidence="10" id="KW-0206">Cytoskeleton</keyword>
<feature type="domain" description="Kinesin motor" evidence="16">
    <location>
        <begin position="78"/>
        <end position="437"/>
    </location>
</feature>
<evidence type="ECO:0000313" key="18">
    <source>
        <dbReference type="Proteomes" id="UP000027195"/>
    </source>
</evidence>
<dbReference type="GO" id="GO:0005634">
    <property type="term" value="C:nucleus"/>
    <property type="evidence" value="ECO:0007669"/>
    <property type="project" value="TreeGrafter"/>
</dbReference>
<evidence type="ECO:0000256" key="11">
    <source>
        <dbReference type="ARBA" id="ARBA00023306"/>
    </source>
</evidence>
<dbReference type="GO" id="GO:0051301">
    <property type="term" value="P:cell division"/>
    <property type="evidence" value="ECO:0007669"/>
    <property type="project" value="UniProtKB-KW"/>
</dbReference>
<evidence type="ECO:0000256" key="7">
    <source>
        <dbReference type="ARBA" id="ARBA00022840"/>
    </source>
</evidence>
<evidence type="ECO:0000256" key="6">
    <source>
        <dbReference type="ARBA" id="ARBA00022776"/>
    </source>
</evidence>
<name>A0A067MBN9_BOTB1</name>
<keyword evidence="5 13" id="KW-0547">Nucleotide-binding</keyword>
<evidence type="ECO:0000256" key="1">
    <source>
        <dbReference type="ARBA" id="ARBA00004245"/>
    </source>
</evidence>
<dbReference type="EMBL" id="KL198080">
    <property type="protein sequence ID" value="KDQ09272.1"/>
    <property type="molecule type" value="Genomic_DNA"/>
</dbReference>
<dbReference type="InterPro" id="IPR047149">
    <property type="entry name" value="KIF11-like"/>
</dbReference>
<evidence type="ECO:0000256" key="12">
    <source>
        <dbReference type="ARBA" id="ARBA00034704"/>
    </source>
</evidence>
<dbReference type="PANTHER" id="PTHR47970">
    <property type="entry name" value="KINESIN-LIKE PROTEIN KIF11"/>
    <property type="match status" value="1"/>
</dbReference>
<keyword evidence="9 13" id="KW-0505">Motor protein</keyword>
<feature type="compositionally biased region" description="Low complexity" evidence="15">
    <location>
        <begin position="1"/>
        <end position="16"/>
    </location>
</feature>
<accession>A0A067MBN9</accession>
<dbReference type="InterPro" id="IPR047241">
    <property type="entry name" value="KIF11-like_kin_motor_dom"/>
</dbReference>
<dbReference type="FunCoup" id="A0A067MBN9">
    <property type="interactions" value="593"/>
</dbReference>
<feature type="region of interest" description="Disordered" evidence="15">
    <location>
        <begin position="1058"/>
        <end position="1151"/>
    </location>
</feature>
<dbReference type="PROSITE" id="PS00411">
    <property type="entry name" value="KINESIN_MOTOR_1"/>
    <property type="match status" value="1"/>
</dbReference>
<feature type="region of interest" description="Disordered" evidence="15">
    <location>
        <begin position="1"/>
        <end position="72"/>
    </location>
</feature>
<evidence type="ECO:0000256" key="10">
    <source>
        <dbReference type="ARBA" id="ARBA00023212"/>
    </source>
</evidence>
<dbReference type="OrthoDB" id="3176171at2759"/>
<comment type="similarity">
    <text evidence="12">Belongs to the TRAFAC class myosin-kinesin ATPase superfamily. Kinesin family. KIN-5/BimC subfamily.</text>
</comment>
<dbReference type="Proteomes" id="UP000027195">
    <property type="component" value="Unassembled WGS sequence"/>
</dbReference>
<gene>
    <name evidence="17" type="ORF">BOTBODRAFT_191177</name>
</gene>
<evidence type="ECO:0000256" key="9">
    <source>
        <dbReference type="ARBA" id="ARBA00023175"/>
    </source>
</evidence>
<feature type="binding site" evidence="13">
    <location>
        <begin position="172"/>
        <end position="179"/>
    </location>
    <ligand>
        <name>ATP</name>
        <dbReference type="ChEBI" id="CHEBI:30616"/>
    </ligand>
</feature>
<dbReference type="GO" id="GO:0005876">
    <property type="term" value="C:spindle microtubule"/>
    <property type="evidence" value="ECO:0007669"/>
    <property type="project" value="TreeGrafter"/>
</dbReference>
<dbReference type="InterPro" id="IPR001752">
    <property type="entry name" value="Kinesin_motor_dom"/>
</dbReference>
<organism evidence="17 18">
    <name type="scientific">Botryobasidium botryosum (strain FD-172 SS1)</name>
    <dbReference type="NCBI Taxonomy" id="930990"/>
    <lineage>
        <taxon>Eukaryota</taxon>
        <taxon>Fungi</taxon>
        <taxon>Dikarya</taxon>
        <taxon>Basidiomycota</taxon>
        <taxon>Agaricomycotina</taxon>
        <taxon>Agaricomycetes</taxon>
        <taxon>Cantharellales</taxon>
        <taxon>Botryobasidiaceae</taxon>
        <taxon>Botryobasidium</taxon>
    </lineage>
</organism>
<dbReference type="PANTHER" id="PTHR47970:SF12">
    <property type="entry name" value="KINESIN FAMILY MEMBER 11"/>
    <property type="match status" value="1"/>
</dbReference>
<dbReference type="InterPro" id="IPR036961">
    <property type="entry name" value="Kinesin_motor_dom_sf"/>
</dbReference>
<dbReference type="GO" id="GO:0005524">
    <property type="term" value="F:ATP binding"/>
    <property type="evidence" value="ECO:0007669"/>
    <property type="project" value="UniProtKB-UniRule"/>
</dbReference>
<evidence type="ECO:0000256" key="2">
    <source>
        <dbReference type="ARBA" id="ARBA00022490"/>
    </source>
</evidence>
<evidence type="ECO:0000256" key="15">
    <source>
        <dbReference type="SAM" id="MobiDB-lite"/>
    </source>
</evidence>
<dbReference type="FunFam" id="3.40.850.10:FF:000051">
    <property type="entry name" value="Kinesin-like protein bimC"/>
    <property type="match status" value="1"/>
</dbReference>
<reference evidence="18" key="1">
    <citation type="journal article" date="2014" name="Proc. Natl. Acad. Sci. U.S.A.">
        <title>Extensive sampling of basidiomycete genomes demonstrates inadequacy of the white-rot/brown-rot paradigm for wood decay fungi.</title>
        <authorList>
            <person name="Riley R."/>
            <person name="Salamov A.A."/>
            <person name="Brown D.W."/>
            <person name="Nagy L.G."/>
            <person name="Floudas D."/>
            <person name="Held B.W."/>
            <person name="Levasseur A."/>
            <person name="Lombard V."/>
            <person name="Morin E."/>
            <person name="Otillar R."/>
            <person name="Lindquist E.A."/>
            <person name="Sun H."/>
            <person name="LaButti K.M."/>
            <person name="Schmutz J."/>
            <person name="Jabbour D."/>
            <person name="Luo H."/>
            <person name="Baker S.E."/>
            <person name="Pisabarro A.G."/>
            <person name="Walton J.D."/>
            <person name="Blanchette R.A."/>
            <person name="Henrissat B."/>
            <person name="Martin F."/>
            <person name="Cullen D."/>
            <person name="Hibbett D.S."/>
            <person name="Grigoriev I.V."/>
        </authorList>
    </citation>
    <scope>NUCLEOTIDE SEQUENCE [LARGE SCALE GENOMIC DNA]</scope>
    <source>
        <strain evidence="18">FD-172 SS1</strain>
    </source>
</reference>
<keyword evidence="11" id="KW-0131">Cell cycle</keyword>
<evidence type="ECO:0000256" key="3">
    <source>
        <dbReference type="ARBA" id="ARBA00022618"/>
    </source>
</evidence>
<dbReference type="PRINTS" id="PR00380">
    <property type="entry name" value="KINESINHEAVY"/>
</dbReference>
<dbReference type="Pfam" id="PF00225">
    <property type="entry name" value="Kinesin"/>
    <property type="match status" value="1"/>
</dbReference>
<sequence length="1168" mass="129149">MATRRAAASSSNTRTRSGMRPPAPVLRSKNTLARPEAAENIDPESHTPSIPPTPSPLPETFSVPNFARHADGKDAGTNIQVVIRCRVRSDREIQENSPIIVKTNGARGEEITIETAMPNPNLGGISLPPTRTYPFDRVFGPEADQAMIYHDVVSPILDEVLMGYNCTVFAYGQTGTGKTFTMQGDLTPSISGGTSTDAGIIPRTLARLFYHLENKVADYSVKISYMELYNEELRDLLAAELKEPTGNAQPMGQGSNAGNGLKIYDDAGKKGVMIQGLEEVPVKDAKDAIELLRKGSHRRQIAATKFNEHSSRSHSIFTITVHTKESSSKGDDLLKVGKLNLVDLAGSENIGRSGAENKRAREAGMINQSLLTLGRVINGLVDNASHIPYRESKLTRLLQDSLGGRTKTCIIATVSPTRSNMEESLSTLDYALRAKSIKNKPELNQRMTRNGLLKEYVCEIERLKGDLAAAREKNGVFFTREHWNEISEEHEIVRTKHEEARRQVEIIEIKMRAVREEFEQSIALLLKRENELNQTKEQLREKEELLGQTEEELRITQVGLEEEIVVRKAHAETERELDGVAGSLKTAVKGSVKDVQGLFDKLARKTSVFSSNLDAVSQQGSTIFDQAQELVAQLERFDEQHGEVLESLQSQVEKFHASESQLLSAQATLVEEELYKFFESIQKIHDEENAAAEVSDSLMVAISEASKSLKQSMATWEESLKEKCSSLVSELTAVWSREFSTATNALKGVADLVEKTVAQAQEHIDTEKAAISQAKASAELASSTQIARLQEQNELLTRLLDSEKSKSERVRDDLISQISTLLVNFTDGRDRSMRDAVGQIRTGIAESQRECEKFKEEHGELMDGVIENGEAMWECLEGYREDGAEMGKLGAEALSTLDTSVKTGFSKVLSDVSTSTSKFAVGITQQVERSDASNSIAFETIGRHKRARIEIVEALETDAQESSERIQEGLASTTRNVEEHVKQLRSDVTSLTNITESYRDISHTSIPAIAQAANRLLEDGTREDTPTGQTPRKRAFEYVDSWELTKPRDVVLQLWRDGGDHGKPVTSSSEWNIPTEETHEEPRRYLPSPTPSSESVLAPPSDIILPSPPPEMSAHVQQIPPPTTRLTRHARSNSAVSNISKGKRAEVDGARGALIEQSANVVTRRRGR</sequence>
<dbReference type="SUPFAM" id="SSF52540">
    <property type="entry name" value="P-loop containing nucleoside triphosphate hydrolases"/>
    <property type="match status" value="1"/>
</dbReference>
<comment type="subcellular location">
    <subcellularLocation>
        <location evidence="1">Cytoplasm</location>
        <location evidence="1">Cytoskeleton</location>
    </subcellularLocation>
</comment>
<protein>
    <recommendedName>
        <fullName evidence="16">Kinesin motor domain-containing protein</fullName>
    </recommendedName>
</protein>
<keyword evidence="3" id="KW-0132">Cell division</keyword>
<evidence type="ECO:0000256" key="14">
    <source>
        <dbReference type="SAM" id="Coils"/>
    </source>
</evidence>
<proteinExistence type="inferred from homology"/>
<dbReference type="CDD" id="cd01364">
    <property type="entry name" value="KISc_BimC_Eg5"/>
    <property type="match status" value="1"/>
</dbReference>
<keyword evidence="7 13" id="KW-0067">ATP-binding</keyword>
<evidence type="ECO:0000259" key="16">
    <source>
        <dbReference type="PROSITE" id="PS50067"/>
    </source>
</evidence>
<evidence type="ECO:0000256" key="4">
    <source>
        <dbReference type="ARBA" id="ARBA00022701"/>
    </source>
</evidence>
<keyword evidence="2" id="KW-0963">Cytoplasm</keyword>
<dbReference type="AlphaFoldDB" id="A0A067MBN9"/>
<evidence type="ECO:0000313" key="17">
    <source>
        <dbReference type="EMBL" id="KDQ09272.1"/>
    </source>
</evidence>
<dbReference type="InterPro" id="IPR019821">
    <property type="entry name" value="Kinesin_motor_CS"/>
</dbReference>
<feature type="coiled-coil region" evidence="14">
    <location>
        <begin position="497"/>
        <end position="552"/>
    </location>
</feature>
<dbReference type="InParanoid" id="A0A067MBN9"/>
<keyword evidence="18" id="KW-1185">Reference proteome</keyword>
<dbReference type="STRING" id="930990.A0A067MBN9"/>
<dbReference type="SMART" id="SM00129">
    <property type="entry name" value="KISc"/>
    <property type="match status" value="1"/>
</dbReference>
<evidence type="ECO:0000256" key="8">
    <source>
        <dbReference type="ARBA" id="ARBA00023054"/>
    </source>
</evidence>
<dbReference type="GO" id="GO:0072686">
    <property type="term" value="C:mitotic spindle"/>
    <property type="evidence" value="ECO:0007669"/>
    <property type="project" value="TreeGrafter"/>
</dbReference>
<dbReference type="GO" id="GO:0000073">
    <property type="term" value="P:initial mitotic spindle pole body separation"/>
    <property type="evidence" value="ECO:0007669"/>
    <property type="project" value="TreeGrafter"/>
</dbReference>
<dbReference type="HOGENOM" id="CLU_001485_33_2_1"/>
<dbReference type="GO" id="GO:0008017">
    <property type="term" value="F:microtubule binding"/>
    <property type="evidence" value="ECO:0007669"/>
    <property type="project" value="InterPro"/>
</dbReference>
<dbReference type="GO" id="GO:0007018">
    <property type="term" value="P:microtubule-based movement"/>
    <property type="evidence" value="ECO:0007669"/>
    <property type="project" value="InterPro"/>
</dbReference>
<keyword evidence="4" id="KW-0493">Microtubule</keyword>
<dbReference type="GO" id="GO:0008574">
    <property type="term" value="F:plus-end-directed microtubule motor activity"/>
    <property type="evidence" value="ECO:0007669"/>
    <property type="project" value="TreeGrafter"/>
</dbReference>
<keyword evidence="8 14" id="KW-0175">Coiled coil</keyword>
<evidence type="ECO:0000256" key="5">
    <source>
        <dbReference type="ARBA" id="ARBA00022741"/>
    </source>
</evidence>
<keyword evidence="6" id="KW-0498">Mitosis</keyword>